<dbReference type="InterPro" id="IPR011992">
    <property type="entry name" value="EF-hand-dom_pair"/>
</dbReference>
<dbReference type="OrthoDB" id="5959761at2759"/>
<dbReference type="Proteomes" id="UP000252519">
    <property type="component" value="Unassembled WGS sequence"/>
</dbReference>
<sequence>MEGIEEAFQFYDTKGDSKIAASQIGNCLRSLNLTPTEGLIERMTQQWKDQPEARVSIEEFTPIYKNVKKESGKPPTVEQFQNLLAHFDRDGNGVVMLPDLRYMLQNSVTITHPLNFSSYLEARVSIEEFTPIYKNVKKESGKPPTVEQFQNLLAHFDRDGNGVVMLPDLRYMLQNSGERLSGREVDTLLSNMEIVEGRVPINEFVRMIMS</sequence>
<organism evidence="2 3">
    <name type="scientific">Ancylostoma caninum</name>
    <name type="common">Dog hookworm</name>
    <dbReference type="NCBI Taxonomy" id="29170"/>
    <lineage>
        <taxon>Eukaryota</taxon>
        <taxon>Metazoa</taxon>
        <taxon>Ecdysozoa</taxon>
        <taxon>Nematoda</taxon>
        <taxon>Chromadorea</taxon>
        <taxon>Rhabditida</taxon>
        <taxon>Rhabditina</taxon>
        <taxon>Rhabditomorpha</taxon>
        <taxon>Strongyloidea</taxon>
        <taxon>Ancylostomatidae</taxon>
        <taxon>Ancylostomatinae</taxon>
        <taxon>Ancylostoma</taxon>
    </lineage>
</organism>
<dbReference type="Pfam" id="PF13833">
    <property type="entry name" value="EF-hand_8"/>
    <property type="match status" value="2"/>
</dbReference>
<dbReference type="AlphaFoldDB" id="A0A368GNT9"/>
<name>A0A368GNT9_ANCCA</name>
<dbReference type="EMBL" id="JOJR01000105">
    <property type="protein sequence ID" value="RCN45308.1"/>
    <property type="molecule type" value="Genomic_DNA"/>
</dbReference>
<gene>
    <name evidence="2" type="ORF">ANCCAN_08704</name>
</gene>
<keyword evidence="3" id="KW-1185">Reference proteome</keyword>
<dbReference type="Gene3D" id="1.10.238.10">
    <property type="entry name" value="EF-hand"/>
    <property type="match status" value="2"/>
</dbReference>
<dbReference type="SUPFAM" id="SSF47473">
    <property type="entry name" value="EF-hand"/>
    <property type="match status" value="2"/>
</dbReference>
<feature type="domain" description="EF-hand" evidence="1">
    <location>
        <begin position="1"/>
        <end position="34"/>
    </location>
</feature>
<reference evidence="2 3" key="1">
    <citation type="submission" date="2014-10" db="EMBL/GenBank/DDBJ databases">
        <title>Draft genome of the hookworm Ancylostoma caninum.</title>
        <authorList>
            <person name="Mitreva M."/>
        </authorList>
    </citation>
    <scope>NUCLEOTIDE SEQUENCE [LARGE SCALE GENOMIC DNA]</scope>
    <source>
        <strain evidence="2 3">Baltimore</strain>
    </source>
</reference>
<protein>
    <submittedName>
        <fullName evidence="2">EF hand</fullName>
    </submittedName>
</protein>
<feature type="domain" description="EF-hand" evidence="1">
    <location>
        <begin position="75"/>
        <end position="110"/>
    </location>
</feature>
<dbReference type="GO" id="GO:0005509">
    <property type="term" value="F:calcium ion binding"/>
    <property type="evidence" value="ECO:0007669"/>
    <property type="project" value="InterPro"/>
</dbReference>
<dbReference type="GO" id="GO:0016460">
    <property type="term" value="C:myosin II complex"/>
    <property type="evidence" value="ECO:0007669"/>
    <property type="project" value="TreeGrafter"/>
</dbReference>
<dbReference type="SMART" id="SM00054">
    <property type="entry name" value="EFh"/>
    <property type="match status" value="3"/>
</dbReference>
<dbReference type="STRING" id="29170.A0A368GNT9"/>
<dbReference type="PANTHER" id="PTHR23048:SF13">
    <property type="entry name" value="EF-HAND DOMAIN-CONTAINING PROTEIN"/>
    <property type="match status" value="1"/>
</dbReference>
<dbReference type="InterPro" id="IPR050230">
    <property type="entry name" value="CALM/Myosin/TropC-like"/>
</dbReference>
<dbReference type="PROSITE" id="PS50222">
    <property type="entry name" value="EF_HAND_2"/>
    <property type="match status" value="3"/>
</dbReference>
<evidence type="ECO:0000313" key="3">
    <source>
        <dbReference type="Proteomes" id="UP000252519"/>
    </source>
</evidence>
<evidence type="ECO:0000313" key="2">
    <source>
        <dbReference type="EMBL" id="RCN45308.1"/>
    </source>
</evidence>
<evidence type="ECO:0000259" key="1">
    <source>
        <dbReference type="PROSITE" id="PS50222"/>
    </source>
</evidence>
<dbReference type="PANTHER" id="PTHR23048">
    <property type="entry name" value="MYOSIN LIGHT CHAIN 1, 3"/>
    <property type="match status" value="1"/>
</dbReference>
<feature type="domain" description="EF-hand" evidence="1">
    <location>
        <begin position="144"/>
        <end position="179"/>
    </location>
</feature>
<accession>A0A368GNT9</accession>
<proteinExistence type="predicted"/>
<dbReference type="InterPro" id="IPR002048">
    <property type="entry name" value="EF_hand_dom"/>
</dbReference>
<comment type="caution">
    <text evidence="2">The sequence shown here is derived from an EMBL/GenBank/DDBJ whole genome shotgun (WGS) entry which is preliminary data.</text>
</comment>